<feature type="domain" description="KOW" evidence="6">
    <location>
        <begin position="55"/>
        <end position="82"/>
    </location>
</feature>
<sequence>MRLSALLALASKVTLPPHYRYGMSPPGSVADKRKNPPWIRRRPVVVEPISDEDWYLFCGDTVEILEGKDAGKQGKVVQVIRQRNWVVVGGLNTHYRYIG</sequence>
<keyword evidence="2" id="KW-0689">Ribosomal protein</keyword>
<dbReference type="InterPro" id="IPR008991">
    <property type="entry name" value="Translation_prot_SH3-like_sf"/>
</dbReference>
<dbReference type="GO" id="GO:0006412">
    <property type="term" value="P:translation"/>
    <property type="evidence" value="ECO:0007669"/>
    <property type="project" value="InterPro"/>
</dbReference>
<accession>A0A2J8K5E8</accession>
<dbReference type="AlphaFoldDB" id="A0A2J8K5E8"/>
<feature type="non-terminal residue" evidence="7">
    <location>
        <position position="99"/>
    </location>
</feature>
<dbReference type="EMBL" id="NBAG03000392">
    <property type="protein sequence ID" value="PNI30256.1"/>
    <property type="molecule type" value="Genomic_DNA"/>
</dbReference>
<dbReference type="Pfam" id="PF00467">
    <property type="entry name" value="KOW"/>
    <property type="match status" value="1"/>
</dbReference>
<evidence type="ECO:0000259" key="6">
    <source>
        <dbReference type="SMART" id="SM00739"/>
    </source>
</evidence>
<name>A0A2J8K5E8_PANTR</name>
<evidence type="ECO:0000256" key="1">
    <source>
        <dbReference type="ARBA" id="ARBA00010618"/>
    </source>
</evidence>
<comment type="similarity">
    <text evidence="1">Belongs to the universal ribosomal protein uL24 family.</text>
</comment>
<dbReference type="InterPro" id="IPR014722">
    <property type="entry name" value="Rib_uL2_dom2"/>
</dbReference>
<evidence type="ECO:0000256" key="5">
    <source>
        <dbReference type="ARBA" id="ARBA00035357"/>
    </source>
</evidence>
<evidence type="ECO:0000313" key="7">
    <source>
        <dbReference type="EMBL" id="PNI30256.1"/>
    </source>
</evidence>
<proteinExistence type="inferred from homology"/>
<dbReference type="PROSITE" id="PS01108">
    <property type="entry name" value="RIBOSOMAL_L24"/>
    <property type="match status" value="1"/>
</dbReference>
<comment type="caution">
    <text evidence="7">The sequence shown here is derived from an EMBL/GenBank/DDBJ whole genome shotgun (WGS) entry which is preliminary data.</text>
</comment>
<dbReference type="Proteomes" id="UP000236370">
    <property type="component" value="Unassembled WGS sequence"/>
</dbReference>
<gene>
    <name evidence="7" type="ORF">CK820_G0041332</name>
</gene>
<protein>
    <recommendedName>
        <fullName evidence="4">Large ribosomal subunit protein uL24m</fullName>
    </recommendedName>
    <alternativeName>
        <fullName evidence="5">39S ribosomal protein L24, mitochondrial</fullName>
    </alternativeName>
</protein>
<organism evidence="7 8">
    <name type="scientific">Pan troglodytes</name>
    <name type="common">Chimpanzee</name>
    <dbReference type="NCBI Taxonomy" id="9598"/>
    <lineage>
        <taxon>Eukaryota</taxon>
        <taxon>Metazoa</taxon>
        <taxon>Chordata</taxon>
        <taxon>Craniata</taxon>
        <taxon>Vertebrata</taxon>
        <taxon>Euteleostomi</taxon>
        <taxon>Mammalia</taxon>
        <taxon>Eutheria</taxon>
        <taxon>Euarchontoglires</taxon>
        <taxon>Primates</taxon>
        <taxon>Haplorrhini</taxon>
        <taxon>Catarrhini</taxon>
        <taxon>Hominidae</taxon>
        <taxon>Pan</taxon>
    </lineage>
</organism>
<dbReference type="Gene3D" id="2.30.30.30">
    <property type="match status" value="1"/>
</dbReference>
<dbReference type="SUPFAM" id="SSF50104">
    <property type="entry name" value="Translation proteins SH3-like domain"/>
    <property type="match status" value="1"/>
</dbReference>
<dbReference type="SMART" id="SM00739">
    <property type="entry name" value="KOW"/>
    <property type="match status" value="1"/>
</dbReference>
<dbReference type="InterPro" id="IPR005824">
    <property type="entry name" value="KOW"/>
</dbReference>
<dbReference type="CDD" id="cd06089">
    <property type="entry name" value="KOW_RPL26"/>
    <property type="match status" value="1"/>
</dbReference>
<evidence type="ECO:0000313" key="8">
    <source>
        <dbReference type="Proteomes" id="UP000236370"/>
    </source>
</evidence>
<evidence type="ECO:0000256" key="3">
    <source>
        <dbReference type="ARBA" id="ARBA00023274"/>
    </source>
</evidence>
<dbReference type="GO" id="GO:0005840">
    <property type="term" value="C:ribosome"/>
    <property type="evidence" value="ECO:0007669"/>
    <property type="project" value="UniProtKB-KW"/>
</dbReference>
<evidence type="ECO:0000256" key="2">
    <source>
        <dbReference type="ARBA" id="ARBA00022980"/>
    </source>
</evidence>
<evidence type="ECO:0000256" key="4">
    <source>
        <dbReference type="ARBA" id="ARBA00035283"/>
    </source>
</evidence>
<dbReference type="GO" id="GO:0003723">
    <property type="term" value="F:RNA binding"/>
    <property type="evidence" value="ECO:0007669"/>
    <property type="project" value="InterPro"/>
</dbReference>
<dbReference type="GO" id="GO:0003735">
    <property type="term" value="F:structural constituent of ribosome"/>
    <property type="evidence" value="ECO:0007669"/>
    <property type="project" value="InterPro"/>
</dbReference>
<dbReference type="InterPro" id="IPR005825">
    <property type="entry name" value="Ribosomal_uL24_CS"/>
</dbReference>
<dbReference type="PANTHER" id="PTHR12903">
    <property type="entry name" value="MITOCHONDRIAL RIBOSOMAL PROTEIN L24"/>
    <property type="match status" value="1"/>
</dbReference>
<keyword evidence="3" id="KW-0687">Ribonucleoprotein</keyword>
<reference evidence="7 8" key="1">
    <citation type="submission" date="2017-12" db="EMBL/GenBank/DDBJ databases">
        <title>High-resolution comparative analysis of great ape genomes.</title>
        <authorList>
            <person name="Pollen A."/>
            <person name="Hastie A."/>
            <person name="Hormozdiari F."/>
            <person name="Dougherty M."/>
            <person name="Liu R."/>
            <person name="Chaisson M."/>
            <person name="Hoppe E."/>
            <person name="Hill C."/>
            <person name="Pang A."/>
            <person name="Hillier L."/>
            <person name="Baker C."/>
            <person name="Armstrong J."/>
            <person name="Shendure J."/>
            <person name="Paten B."/>
            <person name="Wilson R."/>
            <person name="Chao H."/>
            <person name="Schneider V."/>
            <person name="Ventura M."/>
            <person name="Kronenberg Z."/>
            <person name="Murali S."/>
            <person name="Gordon D."/>
            <person name="Cantsilieris S."/>
            <person name="Munson K."/>
            <person name="Nelson B."/>
            <person name="Raja A."/>
            <person name="Underwood J."/>
            <person name="Diekhans M."/>
            <person name="Fiddes I."/>
            <person name="Haussler D."/>
            <person name="Eichler E."/>
        </authorList>
    </citation>
    <scope>NUCLEOTIDE SEQUENCE [LARGE SCALE GENOMIC DNA]</scope>
    <source>
        <strain evidence="7">Yerkes chimp pedigree #C0471</strain>
    </source>
</reference>
<dbReference type="GO" id="GO:1990904">
    <property type="term" value="C:ribonucleoprotein complex"/>
    <property type="evidence" value="ECO:0007669"/>
    <property type="project" value="UniProtKB-KW"/>
</dbReference>
<dbReference type="InterPro" id="IPR003256">
    <property type="entry name" value="Ribosomal_uL24"/>
</dbReference>
<dbReference type="InterPro" id="IPR041988">
    <property type="entry name" value="Ribosomal_uL24_KOW"/>
</dbReference>